<keyword evidence="2" id="KW-0540">Nuclease</keyword>
<gene>
    <name evidence="2" type="ORF">EDC17_101246</name>
</gene>
<dbReference type="EMBL" id="SMBZ01000012">
    <property type="protein sequence ID" value="TCV16573.1"/>
    <property type="molecule type" value="Genomic_DNA"/>
</dbReference>
<dbReference type="InterPro" id="IPR036691">
    <property type="entry name" value="Endo/exonu/phosph_ase_sf"/>
</dbReference>
<keyword evidence="2" id="KW-0269">Exonuclease</keyword>
<name>A0A4R3VZX1_9SPHI</name>
<organism evidence="2 3">
    <name type="scientific">Sphingobacterium alimentarium</name>
    <dbReference type="NCBI Taxonomy" id="797292"/>
    <lineage>
        <taxon>Bacteria</taxon>
        <taxon>Pseudomonadati</taxon>
        <taxon>Bacteroidota</taxon>
        <taxon>Sphingobacteriia</taxon>
        <taxon>Sphingobacteriales</taxon>
        <taxon>Sphingobacteriaceae</taxon>
        <taxon>Sphingobacterium</taxon>
    </lineage>
</organism>
<dbReference type="GO" id="GO:0004519">
    <property type="term" value="F:endonuclease activity"/>
    <property type="evidence" value="ECO:0007669"/>
    <property type="project" value="UniProtKB-KW"/>
</dbReference>
<keyword evidence="2" id="KW-0255">Endonuclease</keyword>
<dbReference type="SUPFAM" id="SSF56219">
    <property type="entry name" value="DNase I-like"/>
    <property type="match status" value="1"/>
</dbReference>
<evidence type="ECO:0000259" key="1">
    <source>
        <dbReference type="Pfam" id="PF03372"/>
    </source>
</evidence>
<evidence type="ECO:0000313" key="2">
    <source>
        <dbReference type="EMBL" id="TCV16573.1"/>
    </source>
</evidence>
<sequence length="269" mass="30024">MHYRFFNFLLCMLSIVMLSSMQTKSEKPKSSTKSLITLTYNIHHGAPDKSDVVNLQDIADVIKKSGAALVALQEIDVNVPRSGNTHQAEELAKLLDMHFYFSKSIDYSGGEYGVAILSKYPLSNTRNELLPMPTSGEQRSIALATVNLPGDKSIEFASTHLDLNAENRMAQVIHLNELSQKLNKPLFIGGDYNAQPHSAEMLTLKKEFTLSCMEECPLTIPVKNPARAIDFVAHNKLATSQFKFQYATAMEGEYASDHLPLIAIYTYEF</sequence>
<dbReference type="GO" id="GO:0016020">
    <property type="term" value="C:membrane"/>
    <property type="evidence" value="ECO:0007669"/>
    <property type="project" value="GOC"/>
</dbReference>
<dbReference type="GO" id="GO:0006506">
    <property type="term" value="P:GPI anchor biosynthetic process"/>
    <property type="evidence" value="ECO:0007669"/>
    <property type="project" value="TreeGrafter"/>
</dbReference>
<dbReference type="AlphaFoldDB" id="A0A4R3VZX1"/>
<feature type="domain" description="Endonuclease/exonuclease/phosphatase" evidence="1">
    <location>
        <begin position="38"/>
        <end position="235"/>
    </location>
</feature>
<dbReference type="GO" id="GO:0004527">
    <property type="term" value="F:exonuclease activity"/>
    <property type="evidence" value="ECO:0007669"/>
    <property type="project" value="UniProtKB-KW"/>
</dbReference>
<dbReference type="Gene3D" id="3.60.10.10">
    <property type="entry name" value="Endonuclease/exonuclease/phosphatase"/>
    <property type="match status" value="1"/>
</dbReference>
<reference evidence="2 3" key="1">
    <citation type="submission" date="2019-03" db="EMBL/GenBank/DDBJ databases">
        <title>Genomic Encyclopedia of Type Strains, Phase IV (KMG-IV): sequencing the most valuable type-strain genomes for metagenomic binning, comparative biology and taxonomic classification.</title>
        <authorList>
            <person name="Goeker M."/>
        </authorList>
    </citation>
    <scope>NUCLEOTIDE SEQUENCE [LARGE SCALE GENOMIC DNA]</scope>
    <source>
        <strain evidence="2 3">DSM 22362</strain>
    </source>
</reference>
<evidence type="ECO:0000313" key="3">
    <source>
        <dbReference type="Proteomes" id="UP000295197"/>
    </source>
</evidence>
<keyword evidence="2" id="KW-0378">Hydrolase</keyword>
<dbReference type="InterPro" id="IPR005135">
    <property type="entry name" value="Endo/exonuclease/phosphatase"/>
</dbReference>
<dbReference type="Pfam" id="PF03372">
    <property type="entry name" value="Exo_endo_phos"/>
    <property type="match status" value="1"/>
</dbReference>
<accession>A0A4R3VZX1</accession>
<dbReference type="Proteomes" id="UP000295197">
    <property type="component" value="Unassembled WGS sequence"/>
</dbReference>
<keyword evidence="3" id="KW-1185">Reference proteome</keyword>
<comment type="caution">
    <text evidence="2">The sequence shown here is derived from an EMBL/GenBank/DDBJ whole genome shotgun (WGS) entry which is preliminary data.</text>
</comment>
<protein>
    <submittedName>
        <fullName evidence="2">Endonuclease/exonuclease/phosphatase family metal-dependent hydrolase</fullName>
    </submittedName>
</protein>
<dbReference type="PANTHER" id="PTHR14859:SF15">
    <property type="entry name" value="ENDONUCLEASE_EXONUCLEASE_PHOSPHATASE DOMAIN-CONTAINING PROTEIN"/>
    <property type="match status" value="1"/>
</dbReference>
<dbReference type="OrthoDB" id="5447300at2"/>
<proteinExistence type="predicted"/>
<dbReference type="PANTHER" id="PTHR14859">
    <property type="entry name" value="CALCOFLUOR WHITE HYPERSENSITIVE PROTEIN PRECURSOR"/>
    <property type="match status" value="1"/>
</dbReference>
<dbReference type="InterPro" id="IPR051916">
    <property type="entry name" value="GPI-anchor_lipid_remodeler"/>
</dbReference>